<reference evidence="6" key="1">
    <citation type="submission" date="2019-08" db="EMBL/GenBank/DDBJ databases">
        <title>Reference gene set and small RNA set construction with multiple tissues from Davidia involucrata Baill.</title>
        <authorList>
            <person name="Yang H."/>
            <person name="Zhou C."/>
            <person name="Li G."/>
            <person name="Wang J."/>
            <person name="Gao P."/>
            <person name="Wang M."/>
            <person name="Wang R."/>
            <person name="Zhao Y."/>
        </authorList>
    </citation>
    <scope>NUCLEOTIDE SEQUENCE</scope>
    <source>
        <tissue evidence="6">Mixed with DoveR01_LX</tissue>
    </source>
</reference>
<evidence type="ECO:0000256" key="4">
    <source>
        <dbReference type="RuleBase" id="RU003682"/>
    </source>
</evidence>
<organism evidence="6">
    <name type="scientific">Davidia involucrata</name>
    <name type="common">Dove tree</name>
    <dbReference type="NCBI Taxonomy" id="16924"/>
    <lineage>
        <taxon>Eukaryota</taxon>
        <taxon>Viridiplantae</taxon>
        <taxon>Streptophyta</taxon>
        <taxon>Embryophyta</taxon>
        <taxon>Tracheophyta</taxon>
        <taxon>Spermatophyta</taxon>
        <taxon>Magnoliopsida</taxon>
        <taxon>eudicotyledons</taxon>
        <taxon>Gunneridae</taxon>
        <taxon>Pentapetalae</taxon>
        <taxon>asterids</taxon>
        <taxon>Cornales</taxon>
        <taxon>Nyssaceae</taxon>
        <taxon>Davidia</taxon>
    </lineage>
</organism>
<dbReference type="Pfam" id="PF03171">
    <property type="entry name" value="2OG-FeII_Oxy"/>
    <property type="match status" value="1"/>
</dbReference>
<sequence>MLINHGVPECLMKAVMDGCAEFFNQTEEEKREFEGKHMWDPIRFGTSLNPKKDKVFFWRDFLKLLVHPEFHFPHKPTGFSEVAFEYCKRTRKLARDLLKAISESLGLEECYIEKTMDLDSSFQIFNSNLYPPCPQPELAIGLPAHADYGLITFLTQNEIGGLQVKHNGEWFDVNVLPNAILVNTADHLEILSNGKYKSIVHRAVVNNKATRVSLAVSNGPSLDTIVSPAPKLVNSESHPPAYAPIKFKKSLELLFGPSKH</sequence>
<dbReference type="PANTHER" id="PTHR47991">
    <property type="entry name" value="OXOGLUTARATE/IRON-DEPENDENT DIOXYGENASE"/>
    <property type="match status" value="1"/>
</dbReference>
<dbReference type="PROSITE" id="PS51471">
    <property type="entry name" value="FE2OG_OXY"/>
    <property type="match status" value="1"/>
</dbReference>
<proteinExistence type="inferred from homology"/>
<keyword evidence="4" id="KW-0560">Oxidoreductase</keyword>
<dbReference type="AlphaFoldDB" id="A0A5B6Z0P1"/>
<accession>A0A5B6Z0P1</accession>
<evidence type="ECO:0000256" key="1">
    <source>
        <dbReference type="ARBA" id="ARBA00008056"/>
    </source>
</evidence>
<protein>
    <recommendedName>
        <fullName evidence="5">Fe2OG dioxygenase domain-containing protein</fullName>
    </recommendedName>
</protein>
<dbReference type="InterPro" id="IPR026992">
    <property type="entry name" value="DIOX_N"/>
</dbReference>
<dbReference type="EMBL" id="GHES01007030">
    <property type="protein sequence ID" value="MPA37589.1"/>
    <property type="molecule type" value="Transcribed_RNA"/>
</dbReference>
<gene>
    <name evidence="6" type="ORF">Din_007030</name>
</gene>
<keyword evidence="2 4" id="KW-0479">Metal-binding</keyword>
<evidence type="ECO:0000256" key="3">
    <source>
        <dbReference type="ARBA" id="ARBA00023004"/>
    </source>
</evidence>
<dbReference type="InterPro" id="IPR044861">
    <property type="entry name" value="IPNS-like_FE2OG_OXY"/>
</dbReference>
<dbReference type="Pfam" id="PF14226">
    <property type="entry name" value="DIOX_N"/>
    <property type="match status" value="1"/>
</dbReference>
<dbReference type="SUPFAM" id="SSF51197">
    <property type="entry name" value="Clavaminate synthase-like"/>
    <property type="match status" value="1"/>
</dbReference>
<evidence type="ECO:0000259" key="5">
    <source>
        <dbReference type="PROSITE" id="PS51471"/>
    </source>
</evidence>
<name>A0A5B6Z0P1_DAVIN</name>
<keyword evidence="3 4" id="KW-0408">Iron</keyword>
<dbReference type="GO" id="GO:0046872">
    <property type="term" value="F:metal ion binding"/>
    <property type="evidence" value="ECO:0007669"/>
    <property type="project" value="UniProtKB-KW"/>
</dbReference>
<evidence type="ECO:0000256" key="2">
    <source>
        <dbReference type="ARBA" id="ARBA00022723"/>
    </source>
</evidence>
<comment type="similarity">
    <text evidence="1 4">Belongs to the iron/ascorbate-dependent oxidoreductase family.</text>
</comment>
<feature type="domain" description="Fe2OG dioxygenase" evidence="5">
    <location>
        <begin position="120"/>
        <end position="220"/>
    </location>
</feature>
<evidence type="ECO:0000313" key="6">
    <source>
        <dbReference type="EMBL" id="MPA37589.1"/>
    </source>
</evidence>
<dbReference type="InterPro" id="IPR050295">
    <property type="entry name" value="Plant_2OG-oxidoreductases"/>
</dbReference>
<dbReference type="InterPro" id="IPR027443">
    <property type="entry name" value="IPNS-like_sf"/>
</dbReference>
<dbReference type="Gene3D" id="2.60.120.330">
    <property type="entry name" value="B-lactam Antibiotic, Isopenicillin N Synthase, Chain"/>
    <property type="match status" value="1"/>
</dbReference>
<dbReference type="InterPro" id="IPR005123">
    <property type="entry name" value="Oxoglu/Fe-dep_dioxygenase_dom"/>
</dbReference>
<dbReference type="GO" id="GO:0016705">
    <property type="term" value="F:oxidoreductase activity, acting on paired donors, with incorporation or reduction of molecular oxygen"/>
    <property type="evidence" value="ECO:0007669"/>
    <property type="project" value="UniProtKB-ARBA"/>
</dbReference>